<dbReference type="eggNOG" id="ENOG502TKWA">
    <property type="taxonomic scope" value="Eukaryota"/>
</dbReference>
<feature type="compositionally biased region" description="Low complexity" evidence="2">
    <location>
        <begin position="424"/>
        <end position="439"/>
    </location>
</feature>
<feature type="coiled-coil region" evidence="1">
    <location>
        <begin position="123"/>
        <end position="160"/>
    </location>
</feature>
<evidence type="ECO:0000313" key="4">
    <source>
        <dbReference type="Proteomes" id="UP000000305"/>
    </source>
</evidence>
<proteinExistence type="predicted"/>
<dbReference type="PANTHER" id="PTHR46903">
    <property type="entry name" value="C2H2-TYPE DOMAIN-CONTAINING PROTEIN"/>
    <property type="match status" value="1"/>
</dbReference>
<reference evidence="3 4" key="1">
    <citation type="journal article" date="2011" name="Science">
        <title>The ecoresponsive genome of Daphnia pulex.</title>
        <authorList>
            <person name="Colbourne J.K."/>
            <person name="Pfrender M.E."/>
            <person name="Gilbert D."/>
            <person name="Thomas W.K."/>
            <person name="Tucker A."/>
            <person name="Oakley T.H."/>
            <person name="Tokishita S."/>
            <person name="Aerts A."/>
            <person name="Arnold G.J."/>
            <person name="Basu M.K."/>
            <person name="Bauer D.J."/>
            <person name="Caceres C.E."/>
            <person name="Carmel L."/>
            <person name="Casola C."/>
            <person name="Choi J.H."/>
            <person name="Detter J.C."/>
            <person name="Dong Q."/>
            <person name="Dusheyko S."/>
            <person name="Eads B.D."/>
            <person name="Frohlich T."/>
            <person name="Geiler-Samerotte K.A."/>
            <person name="Gerlach D."/>
            <person name="Hatcher P."/>
            <person name="Jogdeo S."/>
            <person name="Krijgsveld J."/>
            <person name="Kriventseva E.V."/>
            <person name="Kultz D."/>
            <person name="Laforsch C."/>
            <person name="Lindquist E."/>
            <person name="Lopez J."/>
            <person name="Manak J.R."/>
            <person name="Muller J."/>
            <person name="Pangilinan J."/>
            <person name="Patwardhan R.P."/>
            <person name="Pitluck S."/>
            <person name="Pritham E.J."/>
            <person name="Rechtsteiner A."/>
            <person name="Rho M."/>
            <person name="Rogozin I.B."/>
            <person name="Sakarya O."/>
            <person name="Salamov A."/>
            <person name="Schaack S."/>
            <person name="Shapiro H."/>
            <person name="Shiga Y."/>
            <person name="Skalitzky C."/>
            <person name="Smith Z."/>
            <person name="Souvorov A."/>
            <person name="Sung W."/>
            <person name="Tang Z."/>
            <person name="Tsuchiya D."/>
            <person name="Tu H."/>
            <person name="Vos H."/>
            <person name="Wang M."/>
            <person name="Wolf Y.I."/>
            <person name="Yamagata H."/>
            <person name="Yamada T."/>
            <person name="Ye Y."/>
            <person name="Shaw J.R."/>
            <person name="Andrews J."/>
            <person name="Crease T.J."/>
            <person name="Tang H."/>
            <person name="Lucas S.M."/>
            <person name="Robertson H.M."/>
            <person name="Bork P."/>
            <person name="Koonin E.V."/>
            <person name="Zdobnov E.M."/>
            <person name="Grigoriev I.V."/>
            <person name="Lynch M."/>
            <person name="Boore J.L."/>
        </authorList>
    </citation>
    <scope>NUCLEOTIDE SEQUENCE [LARGE SCALE GENOMIC DNA]</scope>
</reference>
<dbReference type="PANTHER" id="PTHR46903:SF1">
    <property type="entry name" value="CCHC-TYPE DOMAIN-CONTAINING PROTEIN"/>
    <property type="match status" value="1"/>
</dbReference>
<dbReference type="InParanoid" id="E9H375"/>
<accession>E9H375</accession>
<dbReference type="KEGG" id="dpx:DAPPUDRAFT_252660"/>
<name>E9H375_DAPPU</name>
<dbReference type="PhylomeDB" id="E9H375"/>
<dbReference type="AlphaFoldDB" id="E9H375"/>
<keyword evidence="4" id="KW-1185">Reference proteome</keyword>
<organism evidence="3 4">
    <name type="scientific">Daphnia pulex</name>
    <name type="common">Water flea</name>
    <dbReference type="NCBI Taxonomy" id="6669"/>
    <lineage>
        <taxon>Eukaryota</taxon>
        <taxon>Metazoa</taxon>
        <taxon>Ecdysozoa</taxon>
        <taxon>Arthropoda</taxon>
        <taxon>Crustacea</taxon>
        <taxon>Branchiopoda</taxon>
        <taxon>Diplostraca</taxon>
        <taxon>Cladocera</taxon>
        <taxon>Anomopoda</taxon>
        <taxon>Daphniidae</taxon>
        <taxon>Daphnia</taxon>
    </lineage>
</organism>
<dbReference type="Proteomes" id="UP000000305">
    <property type="component" value="Unassembled WGS sequence"/>
</dbReference>
<dbReference type="EMBL" id="GL732588">
    <property type="protein sequence ID" value="EFX73820.1"/>
    <property type="molecule type" value="Genomic_DNA"/>
</dbReference>
<sequence>MAEDIATFTIDQFRGRQKVLRQKITGCCTRMRKVITNKLSRREATRLLDEARTLLGDSGPINDRLLELLEEAEGEQQQESFLRYGGDVDTVADEVAAYISSREGDEASVPGWDPADPEVVAARQRAQDAAKVYQEAAKAAEEALKEMEAAKQSVQDLGEEKDLNGDREDDFKSIISVPPYKPVARVHAPDEWITNYCSGREKPFVYSGDHRHTSVRVDLEVYSGRALDWFEWIDLFHSLVHQTGKAPGEKLAILKRNVRGETADLVYGLGGGELAYKESLRRLKETCGSRAVIRAAHLQALDRVEPPTPATFRRFAEKVRTHLFNLTWMGVTGHADLIERLTQKLQPHDRLHWNDGQRGGLERRTMNEFGHWLCTRAAAYQNAYSIAAEQHQRSNNPARPPQTGNNPHHQKRHSRAHQASTNHRAGPARGAPAPTPRDAASTHLNSEELFLQLKTAFGDMVTLKGSTLKTVTQPVPVYNWEQLRHRWIHLNDLPPLRSSGGRIDVLIGLNHTTLITPTDYRLGADDEPAAIKTRLGWTILGVLGSGSTTEASCLCLIRRTHHSGAG</sequence>
<evidence type="ECO:0000313" key="3">
    <source>
        <dbReference type="EMBL" id="EFX73820.1"/>
    </source>
</evidence>
<feature type="region of interest" description="Disordered" evidence="2">
    <location>
        <begin position="388"/>
        <end position="440"/>
    </location>
</feature>
<protein>
    <recommendedName>
        <fullName evidence="5">Peptidase aspartic putative domain-containing protein</fullName>
    </recommendedName>
</protein>
<gene>
    <name evidence="3" type="ORF">DAPPUDRAFT_252660</name>
</gene>
<evidence type="ECO:0008006" key="5">
    <source>
        <dbReference type="Google" id="ProtNLM"/>
    </source>
</evidence>
<dbReference type="OrthoDB" id="8060999at2759"/>
<feature type="compositionally biased region" description="Polar residues" evidence="2">
    <location>
        <begin position="393"/>
        <end position="407"/>
    </location>
</feature>
<dbReference type="Pfam" id="PF03564">
    <property type="entry name" value="DUF1759"/>
    <property type="match status" value="1"/>
</dbReference>
<dbReference type="HOGENOM" id="CLU_035079_0_0_1"/>
<dbReference type="InterPro" id="IPR005312">
    <property type="entry name" value="DUF1759"/>
</dbReference>
<evidence type="ECO:0000256" key="2">
    <source>
        <dbReference type="SAM" id="MobiDB-lite"/>
    </source>
</evidence>
<keyword evidence="1" id="KW-0175">Coiled coil</keyword>
<evidence type="ECO:0000256" key="1">
    <source>
        <dbReference type="SAM" id="Coils"/>
    </source>
</evidence>